<accession>A0A561WKT9</accession>
<evidence type="ECO:0000259" key="1">
    <source>
        <dbReference type="PROSITE" id="PS50234"/>
    </source>
</evidence>
<dbReference type="OrthoDB" id="4115890at2"/>
<reference evidence="2 3" key="1">
    <citation type="submission" date="2019-06" db="EMBL/GenBank/DDBJ databases">
        <title>Sequencing the genomes of 1000 actinobacteria strains.</title>
        <authorList>
            <person name="Klenk H.-P."/>
        </authorList>
    </citation>
    <scope>NUCLEOTIDE SEQUENCE [LARGE SCALE GENOMIC DNA]</scope>
    <source>
        <strain evidence="2 3">DSM 43866</strain>
    </source>
</reference>
<evidence type="ECO:0000313" key="3">
    <source>
        <dbReference type="Proteomes" id="UP000320239"/>
    </source>
</evidence>
<dbReference type="AlphaFoldDB" id="A0A561WKT9"/>
<evidence type="ECO:0000313" key="2">
    <source>
        <dbReference type="EMBL" id="TWG24465.1"/>
    </source>
</evidence>
<feature type="domain" description="VWFA" evidence="1">
    <location>
        <begin position="12"/>
        <end position="211"/>
    </location>
</feature>
<organism evidence="2 3">
    <name type="scientific">Actinoplanes teichomyceticus</name>
    <dbReference type="NCBI Taxonomy" id="1867"/>
    <lineage>
        <taxon>Bacteria</taxon>
        <taxon>Bacillati</taxon>
        <taxon>Actinomycetota</taxon>
        <taxon>Actinomycetes</taxon>
        <taxon>Micromonosporales</taxon>
        <taxon>Micromonosporaceae</taxon>
        <taxon>Actinoplanes</taxon>
    </lineage>
</organism>
<dbReference type="RefSeq" id="WP_122977569.1">
    <property type="nucleotide sequence ID" value="NZ_BOMX01000070.1"/>
</dbReference>
<dbReference type="Proteomes" id="UP000320239">
    <property type="component" value="Unassembled WGS sequence"/>
</dbReference>
<name>A0A561WKT9_ACTTI</name>
<dbReference type="InterPro" id="IPR036465">
    <property type="entry name" value="vWFA_dom_sf"/>
</dbReference>
<keyword evidence="3" id="KW-1185">Reference proteome</keyword>
<dbReference type="Gene3D" id="3.40.50.410">
    <property type="entry name" value="von Willebrand factor, type A domain"/>
    <property type="match status" value="1"/>
</dbReference>
<dbReference type="InterPro" id="IPR002035">
    <property type="entry name" value="VWF_A"/>
</dbReference>
<sequence>MSLAKTVLGKHPVYLLLDSSASMWRADRHGRSSMGVFLPMVDRLVEDLCRVPKVKTGVWLSALAFSDGVEVLRPMTPLVPGNQRIRRPRRGGGTDYTRALAHLADHYPADRAVIEAGAERLGREARVRRPLVFVITDGAPYAGGREQPDTAWKRERERLIGAPMQAWIAVVSIRAAHERTLWELATGREHGARNAFLAEPDASADRLSASVRQCMAVSISRSVQRGERVMGVPRGMRRASRDGRR</sequence>
<comment type="caution">
    <text evidence="2">The sequence shown here is derived from an EMBL/GenBank/DDBJ whole genome shotgun (WGS) entry which is preliminary data.</text>
</comment>
<dbReference type="Pfam" id="PF13519">
    <property type="entry name" value="VWA_2"/>
    <property type="match status" value="1"/>
</dbReference>
<proteinExistence type="predicted"/>
<gene>
    <name evidence="2" type="ORF">FHX34_1021021</name>
</gene>
<protein>
    <submittedName>
        <fullName evidence="2">Uncharacterized protein YegL</fullName>
    </submittedName>
</protein>
<dbReference type="PROSITE" id="PS50234">
    <property type="entry name" value="VWFA"/>
    <property type="match status" value="1"/>
</dbReference>
<dbReference type="EMBL" id="VIWY01000002">
    <property type="protein sequence ID" value="TWG24465.1"/>
    <property type="molecule type" value="Genomic_DNA"/>
</dbReference>
<dbReference type="SUPFAM" id="SSF53300">
    <property type="entry name" value="vWA-like"/>
    <property type="match status" value="1"/>
</dbReference>